<name>A0AB35YU93_9FLAO</name>
<evidence type="ECO:0000313" key="4">
    <source>
        <dbReference type="Proteomes" id="UP001388259"/>
    </source>
</evidence>
<dbReference type="EMBL" id="JAZBJM010000017">
    <property type="protein sequence ID" value="MEM0519618.1"/>
    <property type="molecule type" value="Genomic_DNA"/>
</dbReference>
<dbReference type="AlphaFoldDB" id="A0AB35YU93"/>
<comment type="caution">
    <text evidence="2">The sequence shown here is derived from an EMBL/GenBank/DDBJ whole genome shotgun (WGS) entry which is preliminary data.</text>
</comment>
<sequence>MIAAITLFLVVALSALITKIATIALIHTGLSTQSARFQARSAYTGAGFTTSESEKIMNHPVRRKIIFNLMLIGNAGIVTVMSSLILTFVLPDTLTSKLYGLAIVVLGLSLIWWAIKANG</sequence>
<reference evidence="2 5" key="1">
    <citation type="submission" date="2024-01" db="EMBL/GenBank/DDBJ databases">
        <title>Aequorivita flavus sp. nov., isolated from deep-sea sediment.</title>
        <authorList>
            <person name="Chen X."/>
        </authorList>
    </citation>
    <scope>NUCLEOTIDE SEQUENCE</scope>
    <source>
        <strain evidence="2">MCCC 1A16923</strain>
        <strain evidence="3 5">MCCC 1A16935</strain>
    </source>
</reference>
<evidence type="ECO:0000313" key="5">
    <source>
        <dbReference type="Proteomes" id="UP001390963"/>
    </source>
</evidence>
<feature type="transmembrane region" description="Helical" evidence="1">
    <location>
        <begin position="65"/>
        <end position="90"/>
    </location>
</feature>
<keyword evidence="1" id="KW-0472">Membrane</keyword>
<evidence type="ECO:0000313" key="3">
    <source>
        <dbReference type="EMBL" id="MEM0574780.1"/>
    </source>
</evidence>
<keyword evidence="1" id="KW-1133">Transmembrane helix</keyword>
<evidence type="ECO:0000256" key="1">
    <source>
        <dbReference type="SAM" id="Phobius"/>
    </source>
</evidence>
<feature type="transmembrane region" description="Helical" evidence="1">
    <location>
        <begin position="6"/>
        <end position="30"/>
    </location>
</feature>
<organism evidence="2 4">
    <name type="scientific">Aequorivita flava</name>
    <dbReference type="NCBI Taxonomy" id="3114371"/>
    <lineage>
        <taxon>Bacteria</taxon>
        <taxon>Pseudomonadati</taxon>
        <taxon>Bacteroidota</taxon>
        <taxon>Flavobacteriia</taxon>
        <taxon>Flavobacteriales</taxon>
        <taxon>Flavobacteriaceae</taxon>
        <taxon>Aequorivita</taxon>
    </lineage>
</organism>
<protein>
    <recommendedName>
        <fullName evidence="6">Potassium transporter TrkA</fullName>
    </recommendedName>
</protein>
<dbReference type="EMBL" id="JBANCF010000019">
    <property type="protein sequence ID" value="MEM0574780.1"/>
    <property type="molecule type" value="Genomic_DNA"/>
</dbReference>
<dbReference type="Proteomes" id="UP001390963">
    <property type="component" value="Unassembled WGS sequence"/>
</dbReference>
<dbReference type="RefSeq" id="WP_342688038.1">
    <property type="nucleotide sequence ID" value="NZ_JAZBJM010000017.1"/>
</dbReference>
<proteinExistence type="predicted"/>
<keyword evidence="5" id="KW-1185">Reference proteome</keyword>
<evidence type="ECO:0008006" key="6">
    <source>
        <dbReference type="Google" id="ProtNLM"/>
    </source>
</evidence>
<feature type="transmembrane region" description="Helical" evidence="1">
    <location>
        <begin position="96"/>
        <end position="115"/>
    </location>
</feature>
<accession>A0AB35YU93</accession>
<dbReference type="Proteomes" id="UP001388259">
    <property type="component" value="Unassembled WGS sequence"/>
</dbReference>
<gene>
    <name evidence="3" type="ORF">VZD24_14740</name>
    <name evidence="2" type="ORF">VZD85_14745</name>
</gene>
<evidence type="ECO:0000313" key="2">
    <source>
        <dbReference type="EMBL" id="MEM0519618.1"/>
    </source>
</evidence>
<keyword evidence="1" id="KW-0812">Transmembrane</keyword>